<accession>A0A6A5X3T5</accession>
<organism evidence="8 9">
    <name type="scientific">Amniculicola lignicola CBS 123094</name>
    <dbReference type="NCBI Taxonomy" id="1392246"/>
    <lineage>
        <taxon>Eukaryota</taxon>
        <taxon>Fungi</taxon>
        <taxon>Dikarya</taxon>
        <taxon>Ascomycota</taxon>
        <taxon>Pezizomycotina</taxon>
        <taxon>Dothideomycetes</taxon>
        <taxon>Pleosporomycetidae</taxon>
        <taxon>Pleosporales</taxon>
        <taxon>Amniculicolaceae</taxon>
        <taxon>Amniculicola</taxon>
    </lineage>
</organism>
<reference evidence="8" key="1">
    <citation type="journal article" date="2020" name="Stud. Mycol.">
        <title>101 Dothideomycetes genomes: a test case for predicting lifestyles and emergence of pathogens.</title>
        <authorList>
            <person name="Haridas S."/>
            <person name="Albert R."/>
            <person name="Binder M."/>
            <person name="Bloem J."/>
            <person name="Labutti K."/>
            <person name="Salamov A."/>
            <person name="Andreopoulos B."/>
            <person name="Baker S."/>
            <person name="Barry K."/>
            <person name="Bills G."/>
            <person name="Bluhm B."/>
            <person name="Cannon C."/>
            <person name="Castanera R."/>
            <person name="Culley D."/>
            <person name="Daum C."/>
            <person name="Ezra D."/>
            <person name="Gonzalez J."/>
            <person name="Henrissat B."/>
            <person name="Kuo A."/>
            <person name="Liang C."/>
            <person name="Lipzen A."/>
            <person name="Lutzoni F."/>
            <person name="Magnuson J."/>
            <person name="Mondo S."/>
            <person name="Nolan M."/>
            <person name="Ohm R."/>
            <person name="Pangilinan J."/>
            <person name="Park H.-J."/>
            <person name="Ramirez L."/>
            <person name="Alfaro M."/>
            <person name="Sun H."/>
            <person name="Tritt A."/>
            <person name="Yoshinaga Y."/>
            <person name="Zwiers L.-H."/>
            <person name="Turgeon B."/>
            <person name="Goodwin S."/>
            <person name="Spatafora J."/>
            <person name="Crous P."/>
            <person name="Grigoriev I."/>
        </authorList>
    </citation>
    <scope>NUCLEOTIDE SEQUENCE</scope>
    <source>
        <strain evidence="8">CBS 123094</strain>
    </source>
</reference>
<protein>
    <submittedName>
        <fullName evidence="8">Uncharacterized protein</fullName>
    </submittedName>
</protein>
<evidence type="ECO:0000313" key="8">
    <source>
        <dbReference type="EMBL" id="KAF2007603.1"/>
    </source>
</evidence>
<feature type="non-terminal residue" evidence="8">
    <location>
        <position position="1"/>
    </location>
</feature>
<dbReference type="GO" id="GO:0000776">
    <property type="term" value="C:kinetochore"/>
    <property type="evidence" value="ECO:0007669"/>
    <property type="project" value="InterPro"/>
</dbReference>
<keyword evidence="4" id="KW-0158">Chromosome</keyword>
<dbReference type="EMBL" id="ML977557">
    <property type="protein sequence ID" value="KAF2007603.1"/>
    <property type="molecule type" value="Genomic_DNA"/>
</dbReference>
<dbReference type="GO" id="GO:0005634">
    <property type="term" value="C:nucleus"/>
    <property type="evidence" value="ECO:0007669"/>
    <property type="project" value="UniProtKB-SubCell"/>
</dbReference>
<evidence type="ECO:0000256" key="4">
    <source>
        <dbReference type="ARBA" id="ARBA00022454"/>
    </source>
</evidence>
<gene>
    <name evidence="8" type="ORF">P154DRAFT_569472</name>
</gene>
<dbReference type="OrthoDB" id="10050372at2759"/>
<dbReference type="InterPro" id="IPR018464">
    <property type="entry name" value="CENP-O"/>
</dbReference>
<evidence type="ECO:0000313" key="9">
    <source>
        <dbReference type="Proteomes" id="UP000799779"/>
    </source>
</evidence>
<evidence type="ECO:0000256" key="6">
    <source>
        <dbReference type="ARBA" id="ARBA00023328"/>
    </source>
</evidence>
<name>A0A6A5X3T5_9PLEO</name>
<evidence type="ECO:0000256" key="7">
    <source>
        <dbReference type="SAM" id="MobiDB-lite"/>
    </source>
</evidence>
<feature type="region of interest" description="Disordered" evidence="7">
    <location>
        <begin position="1"/>
        <end position="36"/>
    </location>
</feature>
<evidence type="ECO:0000256" key="3">
    <source>
        <dbReference type="ARBA" id="ARBA00007321"/>
    </source>
</evidence>
<evidence type="ECO:0000256" key="1">
    <source>
        <dbReference type="ARBA" id="ARBA00004123"/>
    </source>
</evidence>
<dbReference type="Pfam" id="PF09496">
    <property type="entry name" value="CENP-O"/>
    <property type="match status" value="1"/>
</dbReference>
<dbReference type="Proteomes" id="UP000799779">
    <property type="component" value="Unassembled WGS sequence"/>
</dbReference>
<evidence type="ECO:0000256" key="5">
    <source>
        <dbReference type="ARBA" id="ARBA00023242"/>
    </source>
</evidence>
<dbReference type="AlphaFoldDB" id="A0A6A5X3T5"/>
<evidence type="ECO:0000256" key="2">
    <source>
        <dbReference type="ARBA" id="ARBA00004584"/>
    </source>
</evidence>
<comment type="similarity">
    <text evidence="3">Belongs to the CENP-O/MCM21 family.</text>
</comment>
<comment type="subcellular location">
    <subcellularLocation>
        <location evidence="2">Chromosome</location>
        <location evidence="2">Centromere</location>
    </subcellularLocation>
    <subcellularLocation>
        <location evidence="1">Nucleus</location>
    </subcellularLocation>
</comment>
<keyword evidence="6" id="KW-0137">Centromere</keyword>
<keyword evidence="5" id="KW-0539">Nucleus</keyword>
<keyword evidence="9" id="KW-1185">Reference proteome</keyword>
<sequence>DDEGDEDMEDDDDEDYDNEDDEQGGRRGGRRRDIGPAKIIDIEGDMGVREIKITWSNGQTGMVTVAKDGEIEKAAFRTVDGVRLRELGRKALGRIEGLVQRLT</sequence>
<feature type="compositionally biased region" description="Acidic residues" evidence="7">
    <location>
        <begin position="1"/>
        <end position="22"/>
    </location>
</feature>
<proteinExistence type="inferred from homology"/>